<organism evidence="3 4">
    <name type="scientific">Luteolibacter luteus</name>
    <dbReference type="NCBI Taxonomy" id="2728835"/>
    <lineage>
        <taxon>Bacteria</taxon>
        <taxon>Pseudomonadati</taxon>
        <taxon>Verrucomicrobiota</taxon>
        <taxon>Verrucomicrobiia</taxon>
        <taxon>Verrucomicrobiales</taxon>
        <taxon>Verrucomicrobiaceae</taxon>
        <taxon>Luteolibacter</taxon>
    </lineage>
</organism>
<feature type="signal peptide" evidence="2">
    <location>
        <begin position="1"/>
        <end position="22"/>
    </location>
</feature>
<evidence type="ECO:0000256" key="1">
    <source>
        <dbReference type="ARBA" id="ARBA00022729"/>
    </source>
</evidence>
<dbReference type="SUPFAM" id="SSF141072">
    <property type="entry name" value="CalX-like"/>
    <property type="match status" value="2"/>
</dbReference>
<dbReference type="PANTHER" id="PTHR45460">
    <property type="entry name" value="SIMILAR TO CYSTEINE PROTEINASE"/>
    <property type="match status" value="1"/>
</dbReference>
<keyword evidence="1 2" id="KW-0732">Signal</keyword>
<sequence length="1096" mass="115984">MRHSFSLRLLPLSLLLAASASARTPDQPVDAAGRPVLDSNSQPLFYDTPGIPAPVEASSPLARSLAAPPFSGREGEPWNLPPSPGGTPFWSYAMFGTQIGLGGLVTADGEDGKHLFVSATGSASFGANNFWYVLRHNPATGSYDQIHVQVPYQDLHGDYWGPRLVSLKSGNVLGGSGDELVVALEDGRIFFYSLSTFQELAAIQPVQNLTQVALADLTRDGTAELLVLTYSGLKVFSSTGTLLWSVSGVSGSDLVVAQMDGDPGLEIATTSGHVIDADNHSIQWTRSGGFGAHLRTADIDGDSRHELIAAEGWYNIYAFDVDQQVAKWSYRTGLDISSIEIGNVDADPAPELLYGDNQHGGVHVLSLGAVTPVEKWSVPGYDSGIPRIAVVDADQDGAVELIWSGGSNTTGQDRLNVLDPIKRALEWQSIHLDGPFVRPAIGDVTGDGKPELVTASWESESGYGSGRILVFDPETLALLGTSQPIASDRSWTGLRDLKLRDIDGDGRREIVVAADWLYDGIVEIYAFTDASTFELKWETAQRPSGSPITDVEVIDVDGDGNLEVVMINDQAHSGSEGSYLRVVDLATRAEEWRSANLSSSWSGATSLAVGDADGDGNVEALVAVSGTGVLIFDLKSRVQEATVGGSYTVVTVRPGETGFIGGREDGTITRHLADAPGHYFFAGSWKASADSITGLTPGAGQSLWVSAGKRIQLWPDQATPVWSSAVLGNVNGGVALYEGEDGTEVYAGLTHGVGGFKIGSATDFATVNLDASGQLAEGSTDSVTLTFTRSAISETPTEVVFSLYGQATAEEDYSVEGATSRSDGNWTVTIPANQTTAVVTLGILQDFLSEGPEVISAGLESASGYFLGSPSVALIPIEDDEPVVSVVASDPYASELRAGSASDNGFFRLSRTGNLSRSLKVRVGLSGSAIAGIDYRKINPVVVFPKGKDTVELRIVPTHDRRAEEMEEVQLQVLPTGLYRISESEQEASLSIADAEPGVALDGVTQLRGAMLVNLRRSGGHTLPMTVTVFVTRREANGAMRASQEKAVFKAGSATAGYLVRPASRAKGPAEITVQLIETGEFHLLDSAPVSFTLEP</sequence>
<dbReference type="Gene3D" id="2.60.40.2030">
    <property type="match status" value="2"/>
</dbReference>
<protein>
    <submittedName>
        <fullName evidence="3">VCBS repeat-containing protein</fullName>
    </submittedName>
</protein>
<dbReference type="Pfam" id="PF13517">
    <property type="entry name" value="FG-GAP_3"/>
    <property type="match status" value="1"/>
</dbReference>
<dbReference type="SUPFAM" id="SSF69318">
    <property type="entry name" value="Integrin alpha N-terminal domain"/>
    <property type="match status" value="2"/>
</dbReference>
<dbReference type="InterPro" id="IPR013517">
    <property type="entry name" value="FG-GAP"/>
</dbReference>
<dbReference type="EMBL" id="CP051774">
    <property type="protein sequence ID" value="QJE96781.1"/>
    <property type="molecule type" value="Genomic_DNA"/>
</dbReference>
<evidence type="ECO:0000313" key="4">
    <source>
        <dbReference type="Proteomes" id="UP000501812"/>
    </source>
</evidence>
<dbReference type="Gene3D" id="2.130.10.130">
    <property type="entry name" value="Integrin alpha, N-terminal"/>
    <property type="match status" value="1"/>
</dbReference>
<evidence type="ECO:0000256" key="2">
    <source>
        <dbReference type="SAM" id="SignalP"/>
    </source>
</evidence>
<feature type="chain" id="PRO_5033030956" evidence="2">
    <location>
        <begin position="23"/>
        <end position="1096"/>
    </location>
</feature>
<accession>A0A858RJM7</accession>
<dbReference type="RefSeq" id="WP_169455181.1">
    <property type="nucleotide sequence ID" value="NZ_CP051774.1"/>
</dbReference>
<evidence type="ECO:0000313" key="3">
    <source>
        <dbReference type="EMBL" id="QJE96781.1"/>
    </source>
</evidence>
<dbReference type="KEGG" id="luo:HHL09_13640"/>
<dbReference type="AlphaFoldDB" id="A0A858RJM7"/>
<reference evidence="3 4" key="1">
    <citation type="submission" date="2020-04" db="EMBL/GenBank/DDBJ databases">
        <title>Luteolibacter sp. G-1-1-1 isolated from soil.</title>
        <authorList>
            <person name="Dahal R.H."/>
        </authorList>
    </citation>
    <scope>NUCLEOTIDE SEQUENCE [LARGE SCALE GENOMIC DNA]</scope>
    <source>
        <strain evidence="3 4">G-1-1-1</strain>
    </source>
</reference>
<keyword evidence="4" id="KW-1185">Reference proteome</keyword>
<gene>
    <name evidence="3" type="ORF">HHL09_13640</name>
</gene>
<dbReference type="InterPro" id="IPR028994">
    <property type="entry name" value="Integrin_alpha_N"/>
</dbReference>
<name>A0A858RJM7_9BACT</name>
<proteinExistence type="predicted"/>
<dbReference type="Proteomes" id="UP000501812">
    <property type="component" value="Chromosome"/>
</dbReference>
<dbReference type="InterPro" id="IPR038081">
    <property type="entry name" value="CalX-like_sf"/>
</dbReference>
<dbReference type="PANTHER" id="PTHR45460:SF2">
    <property type="entry name" value="ALPHA 1,3 GLUCANASE, GH71 FAMILY (EUROFUNG)"/>
    <property type="match status" value="1"/>
</dbReference>